<organism evidence="1 2">
    <name type="scientific">Escherichia coli</name>
    <dbReference type="NCBI Taxonomy" id="562"/>
    <lineage>
        <taxon>Bacteria</taxon>
        <taxon>Pseudomonadati</taxon>
        <taxon>Pseudomonadota</taxon>
        <taxon>Gammaproteobacteria</taxon>
        <taxon>Enterobacterales</taxon>
        <taxon>Enterobacteriaceae</taxon>
        <taxon>Escherichia</taxon>
    </lineage>
</organism>
<protein>
    <submittedName>
        <fullName evidence="1">Putative fimbrial biogenesis outer membrane usher protein</fullName>
    </submittedName>
</protein>
<dbReference type="Proteomes" id="UP000254255">
    <property type="component" value="Unassembled WGS sequence"/>
</dbReference>
<gene>
    <name evidence="1" type="primary">htrE_2</name>
    <name evidence="1" type="ORF">NCTC13148_00348</name>
</gene>
<dbReference type="InterPro" id="IPR000015">
    <property type="entry name" value="Fimb_usher"/>
</dbReference>
<accession>A0A377BF98</accession>
<sequence>MNQNLPDGWGGFYLSGRISDYWNRSGTEKQYQVSYNNSFGRLSWSASAQRVYTPDSSGHRRDDRISLNFSYPLWFGDNRTANLTSNTSFNNSRFASSQIGINGSLDSENNLNYGVSTTTATGGQHDVALNGSYRTPWTTLNGSYSQGEGYRQSGIGASGTMIAHSGGVVLSPESGSTMA</sequence>
<dbReference type="AlphaFoldDB" id="A0A377BF98"/>
<evidence type="ECO:0000313" key="2">
    <source>
        <dbReference type="Proteomes" id="UP000254255"/>
    </source>
</evidence>
<dbReference type="PANTHER" id="PTHR30451:SF3">
    <property type="entry name" value="OUTER MEMBRANE USHER PROTEIN HTRE-RELATED"/>
    <property type="match status" value="1"/>
</dbReference>
<dbReference type="GO" id="GO:0009279">
    <property type="term" value="C:cell outer membrane"/>
    <property type="evidence" value="ECO:0007669"/>
    <property type="project" value="TreeGrafter"/>
</dbReference>
<proteinExistence type="predicted"/>
<name>A0A377BF98_ECOLX</name>
<reference evidence="1 2" key="1">
    <citation type="submission" date="2018-06" db="EMBL/GenBank/DDBJ databases">
        <authorList>
            <consortium name="Pathogen Informatics"/>
            <person name="Doyle S."/>
        </authorList>
    </citation>
    <scope>NUCLEOTIDE SEQUENCE [LARGE SCALE GENOMIC DNA]</scope>
    <source>
        <strain evidence="1 2">NCTC13148</strain>
    </source>
</reference>
<dbReference type="GO" id="GO:0009297">
    <property type="term" value="P:pilus assembly"/>
    <property type="evidence" value="ECO:0007669"/>
    <property type="project" value="InterPro"/>
</dbReference>
<evidence type="ECO:0000313" key="1">
    <source>
        <dbReference type="EMBL" id="STL62856.1"/>
    </source>
</evidence>
<dbReference type="EMBL" id="UGET01000003">
    <property type="protein sequence ID" value="STL62856.1"/>
    <property type="molecule type" value="Genomic_DNA"/>
</dbReference>
<dbReference type="PANTHER" id="PTHR30451">
    <property type="entry name" value="OUTER MEMBRANE USHER PROTEIN"/>
    <property type="match status" value="1"/>
</dbReference>
<dbReference type="GO" id="GO:0015473">
    <property type="term" value="F:fimbrial usher porin activity"/>
    <property type="evidence" value="ECO:0007669"/>
    <property type="project" value="InterPro"/>
</dbReference>
<dbReference type="Pfam" id="PF00577">
    <property type="entry name" value="Usher"/>
    <property type="match status" value="1"/>
</dbReference>